<reference evidence="2" key="1">
    <citation type="submission" date="2021-02" db="EMBL/GenBank/DDBJ databases">
        <authorList>
            <person name="Nowell W R."/>
        </authorList>
    </citation>
    <scope>NUCLEOTIDE SEQUENCE</scope>
</reference>
<dbReference type="EMBL" id="CAJOBC010008417">
    <property type="protein sequence ID" value="CAF3961076.1"/>
    <property type="molecule type" value="Genomic_DNA"/>
</dbReference>
<dbReference type="AlphaFoldDB" id="A0A814W4U9"/>
<gene>
    <name evidence="2" type="ORF">GPM918_LOCUS23499</name>
    <name evidence="3" type="ORF">SRO942_LOCUS23498</name>
</gene>
<dbReference type="EMBL" id="CAJNOQ010008416">
    <property type="protein sequence ID" value="CAF1196697.1"/>
    <property type="molecule type" value="Genomic_DNA"/>
</dbReference>
<evidence type="ECO:0000256" key="1">
    <source>
        <dbReference type="SAM" id="Phobius"/>
    </source>
</evidence>
<comment type="caution">
    <text evidence="2">The sequence shown here is derived from an EMBL/GenBank/DDBJ whole genome shotgun (WGS) entry which is preliminary data.</text>
</comment>
<keyword evidence="1" id="KW-0472">Membrane</keyword>
<dbReference type="OrthoDB" id="10011701at2759"/>
<dbReference type="Proteomes" id="UP000663829">
    <property type="component" value="Unassembled WGS sequence"/>
</dbReference>
<protein>
    <submittedName>
        <fullName evidence="2">Uncharacterized protein</fullName>
    </submittedName>
</protein>
<accession>A0A814W4U9</accession>
<proteinExistence type="predicted"/>
<evidence type="ECO:0000313" key="3">
    <source>
        <dbReference type="EMBL" id="CAF3961076.1"/>
    </source>
</evidence>
<organism evidence="2 4">
    <name type="scientific">Didymodactylos carnosus</name>
    <dbReference type="NCBI Taxonomy" id="1234261"/>
    <lineage>
        <taxon>Eukaryota</taxon>
        <taxon>Metazoa</taxon>
        <taxon>Spiralia</taxon>
        <taxon>Gnathifera</taxon>
        <taxon>Rotifera</taxon>
        <taxon>Eurotatoria</taxon>
        <taxon>Bdelloidea</taxon>
        <taxon>Philodinida</taxon>
        <taxon>Philodinidae</taxon>
        <taxon>Didymodactylos</taxon>
    </lineage>
</organism>
<keyword evidence="4" id="KW-1185">Reference proteome</keyword>
<evidence type="ECO:0000313" key="4">
    <source>
        <dbReference type="Proteomes" id="UP000663829"/>
    </source>
</evidence>
<dbReference type="Proteomes" id="UP000681722">
    <property type="component" value="Unassembled WGS sequence"/>
</dbReference>
<sequence>MAFTVHFSATVTPASDPEINVANIEPVRPNVPLTNFVFHKRQLNTLGLKWKLLLSIGLTACIGVGIAGALIATRTQRVSTTLTITTSVTSTSSRTTTTATACPTVYSSLYPVPTASVVASSGGIDWGFYGTNVLINGDAEIGLCASNSSVQAPTSWKPDGLITQILYNNSDGDQTLTSPGPSDRGRCYFYGQRSSSTSMSQTIDLLSYSLAINNYTVTYNLSAWLGGYTNQNDSTIISLKFLDMCCSLLGTSTSIGPVTAVDRSYVTSLKYCSTTGVVLPNTRYINVRVVMTRYVGGYNDGDADNISLELLN</sequence>
<name>A0A814W4U9_9BILA</name>
<keyword evidence="1" id="KW-0812">Transmembrane</keyword>
<feature type="transmembrane region" description="Helical" evidence="1">
    <location>
        <begin position="52"/>
        <end position="72"/>
    </location>
</feature>
<keyword evidence="1" id="KW-1133">Transmembrane helix</keyword>
<evidence type="ECO:0000313" key="2">
    <source>
        <dbReference type="EMBL" id="CAF1196697.1"/>
    </source>
</evidence>